<proteinExistence type="predicted"/>
<reference evidence="5" key="1">
    <citation type="journal article" date="2019" name="Int. J. Syst. Evol. Microbiol.">
        <title>The Global Catalogue of Microorganisms (GCM) 10K type strain sequencing project: providing services to taxonomists for standard genome sequencing and annotation.</title>
        <authorList>
            <consortium name="The Broad Institute Genomics Platform"/>
            <consortium name="The Broad Institute Genome Sequencing Center for Infectious Disease"/>
            <person name="Wu L."/>
            <person name="Ma J."/>
        </authorList>
    </citation>
    <scope>NUCLEOTIDE SEQUENCE [LARGE SCALE GENOMIC DNA]</scope>
    <source>
        <strain evidence="5">JCM 17808</strain>
    </source>
</reference>
<keyword evidence="5" id="KW-1185">Reference proteome</keyword>
<dbReference type="PANTHER" id="PTHR30136">
    <property type="entry name" value="HELIX-TURN-HELIX TRANSCRIPTIONAL REGULATOR, ICLR FAMILY"/>
    <property type="match status" value="1"/>
</dbReference>
<organism evidence="4 5">
    <name type="scientific">Brevibacterium pityocampae</name>
    <dbReference type="NCBI Taxonomy" id="506594"/>
    <lineage>
        <taxon>Bacteria</taxon>
        <taxon>Bacillati</taxon>
        <taxon>Actinomycetota</taxon>
        <taxon>Actinomycetes</taxon>
        <taxon>Micrococcales</taxon>
        <taxon>Brevibacteriaceae</taxon>
        <taxon>Brevibacterium</taxon>
    </lineage>
</organism>
<evidence type="ECO:0000259" key="3">
    <source>
        <dbReference type="PROSITE" id="PS51077"/>
    </source>
</evidence>
<gene>
    <name evidence="4" type="ORF">GCM10023167_21130</name>
</gene>
<dbReference type="InterPro" id="IPR005471">
    <property type="entry name" value="Tscrpt_reg_IclR_N"/>
</dbReference>
<evidence type="ECO:0000313" key="4">
    <source>
        <dbReference type="EMBL" id="GAA4392685.1"/>
    </source>
</evidence>
<dbReference type="Pfam" id="PF09339">
    <property type="entry name" value="HTH_IclR"/>
    <property type="match status" value="1"/>
</dbReference>
<name>A0ABP8JLM0_9MICO</name>
<sequence length="219" mass="22721">MSAVGVIDKCASILALIAGNALSGAEVCTRLGMSRSTGYRLLQALEEHRFIERGASGDFVLGPFPTNRPTADVREVLTAIRNVTGESVQLWMRHGELRACVLSVESLNELRISKSAGSALPLADGGSAALALLGPVDGHELYLTQQARRAGTGSASVAFTAGSEALAVCVSFPLARMPADVEGDIARHLRQAAGVLGDTLPGSEALTILRAVAEASTVQ</sequence>
<dbReference type="InterPro" id="IPR036390">
    <property type="entry name" value="WH_DNA-bd_sf"/>
</dbReference>
<evidence type="ECO:0000256" key="1">
    <source>
        <dbReference type="ARBA" id="ARBA00023015"/>
    </source>
</evidence>
<protein>
    <submittedName>
        <fullName evidence="4">IclR family transcriptional regulator</fullName>
    </submittedName>
</protein>
<dbReference type="Gene3D" id="1.10.10.10">
    <property type="entry name" value="Winged helix-like DNA-binding domain superfamily/Winged helix DNA-binding domain"/>
    <property type="match status" value="1"/>
</dbReference>
<evidence type="ECO:0000256" key="2">
    <source>
        <dbReference type="ARBA" id="ARBA00023163"/>
    </source>
</evidence>
<accession>A0ABP8JLM0</accession>
<dbReference type="SUPFAM" id="SSF46785">
    <property type="entry name" value="Winged helix' DNA-binding domain"/>
    <property type="match status" value="1"/>
</dbReference>
<dbReference type="Proteomes" id="UP001500642">
    <property type="component" value="Unassembled WGS sequence"/>
</dbReference>
<dbReference type="RefSeq" id="WP_295686525.1">
    <property type="nucleotide sequence ID" value="NZ_BAABGL010000015.1"/>
</dbReference>
<keyword evidence="1" id="KW-0805">Transcription regulation</keyword>
<dbReference type="SUPFAM" id="SSF55781">
    <property type="entry name" value="GAF domain-like"/>
    <property type="match status" value="1"/>
</dbReference>
<dbReference type="InterPro" id="IPR029016">
    <property type="entry name" value="GAF-like_dom_sf"/>
</dbReference>
<dbReference type="PROSITE" id="PS51077">
    <property type="entry name" value="HTH_ICLR"/>
    <property type="match status" value="1"/>
</dbReference>
<comment type="caution">
    <text evidence="4">The sequence shown here is derived from an EMBL/GenBank/DDBJ whole genome shotgun (WGS) entry which is preliminary data.</text>
</comment>
<evidence type="ECO:0000313" key="5">
    <source>
        <dbReference type="Proteomes" id="UP001500642"/>
    </source>
</evidence>
<dbReference type="PANTHER" id="PTHR30136:SF39">
    <property type="entry name" value="TRANSCRIPTIONAL REGULATORY PROTEIN"/>
    <property type="match status" value="1"/>
</dbReference>
<dbReference type="Gene3D" id="3.30.450.40">
    <property type="match status" value="1"/>
</dbReference>
<keyword evidence="2" id="KW-0804">Transcription</keyword>
<dbReference type="SMART" id="SM00346">
    <property type="entry name" value="HTH_ICLR"/>
    <property type="match status" value="1"/>
</dbReference>
<dbReference type="InterPro" id="IPR050707">
    <property type="entry name" value="HTH_MetabolicPath_Reg"/>
</dbReference>
<dbReference type="EMBL" id="BAABGL010000015">
    <property type="protein sequence ID" value="GAA4392685.1"/>
    <property type="molecule type" value="Genomic_DNA"/>
</dbReference>
<dbReference type="InterPro" id="IPR036388">
    <property type="entry name" value="WH-like_DNA-bd_sf"/>
</dbReference>
<feature type="domain" description="HTH iclR-type" evidence="3">
    <location>
        <begin position="4"/>
        <end position="63"/>
    </location>
</feature>